<feature type="transmembrane region" description="Helical" evidence="1">
    <location>
        <begin position="46"/>
        <end position="65"/>
    </location>
</feature>
<dbReference type="KEGG" id="yag:AABB28_10570"/>
<keyword evidence="1" id="KW-1133">Transmembrane helix</keyword>
<evidence type="ECO:0000313" key="2">
    <source>
        <dbReference type="EMBL" id="WZU62348.1"/>
    </source>
</evidence>
<keyword evidence="3" id="KW-1185">Reference proteome</keyword>
<accession>A0AAN0M3F4</accession>
<evidence type="ECO:0000256" key="1">
    <source>
        <dbReference type="SAM" id="Phobius"/>
    </source>
</evidence>
<reference evidence="2 3" key="1">
    <citation type="submission" date="2024-04" db="EMBL/GenBank/DDBJ databases">
        <title>Phylogenomic analyses of a clade within the roseobacter group suggest taxonomic reassignments of species of the genera Aestuariivita, Citreicella, Loktanella, Nautella, Pelagibaca, Ruegeria, Thalassobius, Thiobacimonas and Tropicibacter, and the proposal o.</title>
        <authorList>
            <person name="Jeon C.O."/>
        </authorList>
    </citation>
    <scope>NUCLEOTIDE SEQUENCE [LARGE SCALE GENOMIC DNA]</scope>
    <source>
        <strain evidence="2 3">G8-12</strain>
    </source>
</reference>
<gene>
    <name evidence="2" type="ORF">AABB28_10570</name>
</gene>
<dbReference type="Proteomes" id="UP001451782">
    <property type="component" value="Chromosome"/>
</dbReference>
<protein>
    <submittedName>
        <fullName evidence="2">Uncharacterized protein</fullName>
    </submittedName>
</protein>
<keyword evidence="1" id="KW-0472">Membrane</keyword>
<keyword evidence="1" id="KW-0812">Transmembrane</keyword>
<proteinExistence type="predicted"/>
<name>A0AAN0M3F4_9RHOB</name>
<sequence length="71" mass="7935">MGPIRRRLIWGAAFLTPMPAWAEVCSLQRPNWDGVPVTALGEFLFLLQTPIVLILVVATALAVRFRSEWGD</sequence>
<evidence type="ECO:0000313" key="3">
    <source>
        <dbReference type="Proteomes" id="UP001451782"/>
    </source>
</evidence>
<dbReference type="EMBL" id="CP151762">
    <property type="protein sequence ID" value="WZU62348.1"/>
    <property type="molecule type" value="Genomic_DNA"/>
</dbReference>
<dbReference type="RefSeq" id="WP_342068756.1">
    <property type="nucleotide sequence ID" value="NZ_CP151762.1"/>
</dbReference>
<dbReference type="AlphaFoldDB" id="A0AAN0M3F4"/>
<organism evidence="2 3">
    <name type="scientific">Yoonia algicola</name>
    <dbReference type="NCBI Taxonomy" id="3137368"/>
    <lineage>
        <taxon>Bacteria</taxon>
        <taxon>Pseudomonadati</taxon>
        <taxon>Pseudomonadota</taxon>
        <taxon>Alphaproteobacteria</taxon>
        <taxon>Rhodobacterales</taxon>
        <taxon>Paracoccaceae</taxon>
        <taxon>Yoonia</taxon>
    </lineage>
</organism>